<dbReference type="SUPFAM" id="SSF110296">
    <property type="entry name" value="Oligoxyloglucan reducing end-specific cellobiohydrolase"/>
    <property type="match status" value="1"/>
</dbReference>
<feature type="signal peptide" evidence="3">
    <location>
        <begin position="1"/>
        <end position="25"/>
    </location>
</feature>
<dbReference type="GO" id="GO:0016787">
    <property type="term" value="F:hydrolase activity"/>
    <property type="evidence" value="ECO:0007669"/>
    <property type="project" value="UniProtKB-KW"/>
</dbReference>
<dbReference type="PANTHER" id="PTHR47199">
    <property type="entry name" value="PHOTOSYSTEM II STABILITY/ASSEMBLY FACTOR HCF136, CHLOROPLASTIC"/>
    <property type="match status" value="1"/>
</dbReference>
<protein>
    <submittedName>
        <fullName evidence="5">Glycosyl hydrolase</fullName>
    </submittedName>
</protein>
<evidence type="ECO:0000313" key="6">
    <source>
        <dbReference type="Proteomes" id="UP000272778"/>
    </source>
</evidence>
<feature type="domain" description="Photosynthesis system II assembly factor Ycf48/Hcf136-like" evidence="4">
    <location>
        <begin position="65"/>
        <end position="124"/>
    </location>
</feature>
<dbReference type="Gene3D" id="2.130.10.10">
    <property type="entry name" value="YVTN repeat-like/Quinoprotein amine dehydrogenase"/>
    <property type="match status" value="2"/>
</dbReference>
<comment type="caution">
    <text evidence="5">The sequence shown here is derived from an EMBL/GenBank/DDBJ whole genome shotgun (WGS) entry which is preliminary data.</text>
</comment>
<dbReference type="InterPro" id="IPR028203">
    <property type="entry name" value="PSII_CF48-like_dom"/>
</dbReference>
<name>A0A3N6MT01_9BURK</name>
<keyword evidence="1" id="KW-0602">Photosynthesis</keyword>
<evidence type="ECO:0000313" key="5">
    <source>
        <dbReference type="EMBL" id="RQH04965.1"/>
    </source>
</evidence>
<keyword evidence="3" id="KW-0732">Signal</keyword>
<organism evidence="5 6">
    <name type="scientific">Paraburkholderia dinghuensis</name>
    <dbReference type="NCBI Taxonomy" id="2305225"/>
    <lineage>
        <taxon>Bacteria</taxon>
        <taxon>Pseudomonadati</taxon>
        <taxon>Pseudomonadota</taxon>
        <taxon>Betaproteobacteria</taxon>
        <taxon>Burkholderiales</taxon>
        <taxon>Burkholderiaceae</taxon>
        <taxon>Paraburkholderia</taxon>
    </lineage>
</organism>
<reference evidence="5 6" key="1">
    <citation type="submission" date="2018-11" db="EMBL/GenBank/DDBJ databases">
        <title>Paraburkholderia sp. DHOA04, isolated from soil.</title>
        <authorList>
            <person name="Gao Z.-H."/>
            <person name="Qiu L.-H."/>
            <person name="Fu J.-C."/>
        </authorList>
    </citation>
    <scope>NUCLEOTIDE SEQUENCE [LARGE SCALE GENOMIC DNA]</scope>
    <source>
        <strain evidence="5 6">DHOA04</strain>
    </source>
</reference>
<keyword evidence="2" id="KW-0604">Photosystem II</keyword>
<dbReference type="AlphaFoldDB" id="A0A3N6MT01"/>
<dbReference type="Proteomes" id="UP000272778">
    <property type="component" value="Unassembled WGS sequence"/>
</dbReference>
<accession>A0A3N6MT01</accession>
<feature type="domain" description="Photosynthesis system II assembly factor Ycf48/Hcf136-like" evidence="4">
    <location>
        <begin position="169"/>
        <end position="311"/>
    </location>
</feature>
<dbReference type="Pfam" id="PF14870">
    <property type="entry name" value="PSII_BNR"/>
    <property type="match status" value="2"/>
</dbReference>
<dbReference type="EMBL" id="RQIS01000011">
    <property type="protein sequence ID" value="RQH04965.1"/>
    <property type="molecule type" value="Genomic_DNA"/>
</dbReference>
<dbReference type="PANTHER" id="PTHR47199:SF2">
    <property type="entry name" value="PHOTOSYSTEM II STABILITY_ASSEMBLY FACTOR HCF136, CHLOROPLASTIC"/>
    <property type="match status" value="1"/>
</dbReference>
<evidence type="ECO:0000256" key="2">
    <source>
        <dbReference type="ARBA" id="ARBA00023276"/>
    </source>
</evidence>
<dbReference type="GO" id="GO:0009523">
    <property type="term" value="C:photosystem II"/>
    <property type="evidence" value="ECO:0007669"/>
    <property type="project" value="UniProtKB-KW"/>
</dbReference>
<dbReference type="GO" id="GO:0015979">
    <property type="term" value="P:photosynthesis"/>
    <property type="evidence" value="ECO:0007669"/>
    <property type="project" value="UniProtKB-KW"/>
</dbReference>
<evidence type="ECO:0000256" key="1">
    <source>
        <dbReference type="ARBA" id="ARBA00022531"/>
    </source>
</evidence>
<dbReference type="OrthoDB" id="9767885at2"/>
<proteinExistence type="predicted"/>
<keyword evidence="6" id="KW-1185">Reference proteome</keyword>
<sequence>MSIRTLQRAAVAGLAFACASTLCTAAETSNRSFIDPLDAPATLAAVPARAPMTAVAHAASRLVAVGQRGVIVMSDDHGRTWKQVPSPVQSDLTAVTFVGASQGWAVGHDGVILHTSDGGETWVKQLDGREANPRFVAHYQAAVAAGDASAKPLLEQEERNAKAGASLPYLDVWFENAQHGYAVGSFGIVAVTTDGGKTWLPGLANVDNPDFLNLNAIRRIGDNVFIAGERGTVFRLDRASGRFMRLNSGYAGSFFGIAGNDARLYAFGLRGTIYESVDHGDTWRQVQSATDSSLNDAIALADGRVVICGSRALLLVADPVSGELHRVSADTPMMFTGITTDGSDHVAVSGSGGVMIESIVARH</sequence>
<evidence type="ECO:0000256" key="3">
    <source>
        <dbReference type="SAM" id="SignalP"/>
    </source>
</evidence>
<dbReference type="RefSeq" id="WP_124152100.1">
    <property type="nucleotide sequence ID" value="NZ_RQIS01000011.1"/>
</dbReference>
<keyword evidence="5" id="KW-0378">Hydrolase</keyword>
<evidence type="ECO:0000259" key="4">
    <source>
        <dbReference type="Pfam" id="PF14870"/>
    </source>
</evidence>
<dbReference type="InterPro" id="IPR015943">
    <property type="entry name" value="WD40/YVTN_repeat-like_dom_sf"/>
</dbReference>
<feature type="chain" id="PRO_5018267125" evidence="3">
    <location>
        <begin position="26"/>
        <end position="363"/>
    </location>
</feature>
<gene>
    <name evidence="5" type="ORF">D1Y85_16255</name>
</gene>